<gene>
    <name evidence="1" type="ORF">AVEN_250779_1</name>
</gene>
<organism evidence="1 2">
    <name type="scientific">Araneus ventricosus</name>
    <name type="common">Orbweaver spider</name>
    <name type="synonym">Epeira ventricosa</name>
    <dbReference type="NCBI Taxonomy" id="182803"/>
    <lineage>
        <taxon>Eukaryota</taxon>
        <taxon>Metazoa</taxon>
        <taxon>Ecdysozoa</taxon>
        <taxon>Arthropoda</taxon>
        <taxon>Chelicerata</taxon>
        <taxon>Arachnida</taxon>
        <taxon>Araneae</taxon>
        <taxon>Araneomorphae</taxon>
        <taxon>Entelegynae</taxon>
        <taxon>Araneoidea</taxon>
        <taxon>Araneidae</taxon>
        <taxon>Araneus</taxon>
    </lineage>
</organism>
<accession>A0A4Y2F865</accession>
<keyword evidence="2" id="KW-1185">Reference proteome</keyword>
<dbReference type="OrthoDB" id="6514447at2759"/>
<proteinExistence type="predicted"/>
<evidence type="ECO:0000313" key="1">
    <source>
        <dbReference type="EMBL" id="GBM36579.1"/>
    </source>
</evidence>
<dbReference type="AlphaFoldDB" id="A0A4Y2F865"/>
<protein>
    <submittedName>
        <fullName evidence="1">Uncharacterized protein</fullName>
    </submittedName>
</protein>
<sequence>MTPPGACAKARRVPESVAKRYVHDSSKDNKNEMKMSSAVASVSEENVINCDIYLQTATVRIIGRNRSKLGRCLYDIASCRTFVVEQVSKELYLKVIGQEEQKMYTFGSTKPIIEKRNNVRVVLKSLSMQRQLVIEALETPNISSALIKIPDKDLKSYCHRNNIQLADKSNNDDLKLSILIGSDYYWKVVTGKIRRLSGTLVACQSIFGWTVNGSNAT</sequence>
<name>A0A4Y2F865_ARAVE</name>
<dbReference type="Proteomes" id="UP000499080">
    <property type="component" value="Unassembled WGS sequence"/>
</dbReference>
<reference evidence="1 2" key="1">
    <citation type="journal article" date="2019" name="Sci. Rep.">
        <title>Orb-weaving spider Araneus ventricosus genome elucidates the spidroin gene catalogue.</title>
        <authorList>
            <person name="Kono N."/>
            <person name="Nakamura H."/>
            <person name="Ohtoshi R."/>
            <person name="Moran D.A.P."/>
            <person name="Shinohara A."/>
            <person name="Yoshida Y."/>
            <person name="Fujiwara M."/>
            <person name="Mori M."/>
            <person name="Tomita M."/>
            <person name="Arakawa K."/>
        </authorList>
    </citation>
    <scope>NUCLEOTIDE SEQUENCE [LARGE SCALE GENOMIC DNA]</scope>
</reference>
<dbReference type="EMBL" id="BGPR01094934">
    <property type="protein sequence ID" value="GBM36579.1"/>
    <property type="molecule type" value="Genomic_DNA"/>
</dbReference>
<comment type="caution">
    <text evidence="1">The sequence shown here is derived from an EMBL/GenBank/DDBJ whole genome shotgun (WGS) entry which is preliminary data.</text>
</comment>
<evidence type="ECO:0000313" key="2">
    <source>
        <dbReference type="Proteomes" id="UP000499080"/>
    </source>
</evidence>